<dbReference type="SUPFAM" id="SSF52833">
    <property type="entry name" value="Thioredoxin-like"/>
    <property type="match status" value="1"/>
</dbReference>
<keyword evidence="1" id="KW-0812">Transmembrane</keyword>
<gene>
    <name evidence="2" type="ORF">Sv326_0736</name>
</gene>
<dbReference type="CDD" id="cd02972">
    <property type="entry name" value="DsbA_family"/>
    <property type="match status" value="1"/>
</dbReference>
<dbReference type="AlphaFoldDB" id="A0A7D5XCW7"/>
<evidence type="ECO:0000256" key="1">
    <source>
        <dbReference type="SAM" id="Phobius"/>
    </source>
</evidence>
<protein>
    <recommendedName>
        <fullName evidence="4">Thioredoxin-like fold domain-containing protein</fullName>
    </recommendedName>
</protein>
<dbReference type="EMBL" id="CP058998">
    <property type="protein sequence ID" value="QLJ52911.1"/>
    <property type="molecule type" value="Genomic_DNA"/>
</dbReference>
<dbReference type="Gene3D" id="3.40.30.10">
    <property type="entry name" value="Glutaredoxin"/>
    <property type="match status" value="1"/>
</dbReference>
<reference evidence="3" key="1">
    <citation type="submission" date="2020-07" db="EMBL/GenBank/DDBJ databases">
        <title>Metabolic diversity and evolutionary history of the archaeal phylum ###Micrarchaeota### uncovered from a freshwater lake metagenome.</title>
        <authorList>
            <person name="Kadnikov V.V."/>
            <person name="Savvichev A.S."/>
            <person name="Mardanov A.V."/>
            <person name="Beletsky A.V."/>
            <person name="Chupakov A.V."/>
            <person name="Kokryatskaya N.M."/>
            <person name="Pimenov N.V."/>
            <person name="Ravin N.V."/>
        </authorList>
    </citation>
    <scope>NUCLEOTIDE SEQUENCE [LARGE SCALE GENOMIC DNA]</scope>
</reference>
<organism evidence="2 3">
    <name type="scientific">Fermentimicrarchaeum limneticum</name>
    <dbReference type="NCBI Taxonomy" id="2795018"/>
    <lineage>
        <taxon>Archaea</taxon>
        <taxon>Candidatus Micrarchaeota</taxon>
        <taxon>Candidatus Fermentimicrarchaeales</taxon>
        <taxon>Candidatus Fermentimicrarchaeaceae</taxon>
        <taxon>Candidatus Fermentimicrarchaeum</taxon>
    </lineage>
</organism>
<proteinExistence type="predicted"/>
<accession>A0A7D5XCW7</accession>
<dbReference type="InterPro" id="IPR036249">
    <property type="entry name" value="Thioredoxin-like_sf"/>
</dbReference>
<name>A0A7D5XCW7_FERL1</name>
<evidence type="ECO:0000313" key="3">
    <source>
        <dbReference type="Proteomes" id="UP000510821"/>
    </source>
</evidence>
<evidence type="ECO:0000313" key="2">
    <source>
        <dbReference type="EMBL" id="QLJ52911.1"/>
    </source>
</evidence>
<keyword evidence="1" id="KW-1133">Transmembrane helix</keyword>
<dbReference type="Proteomes" id="UP000510821">
    <property type="component" value="Chromosome"/>
</dbReference>
<feature type="transmembrane region" description="Helical" evidence="1">
    <location>
        <begin position="12"/>
        <end position="32"/>
    </location>
</feature>
<evidence type="ECO:0008006" key="4">
    <source>
        <dbReference type="Google" id="ProtNLM"/>
    </source>
</evidence>
<sequence length="326" mass="36208">MRKDAKNANTKTCYIIILIAVAAFAAISYLIFARSTCQRCECPVQNCTASTPKQNLSNVKSFMGRVMDSYSDLAFADPVTPSFIPQEGVWESAVLLNRSGSTKTVRIRVYDSNLTLESVLVEGPKPPSLSSDEVVANGIVKMSGRINCSEDKIRLFVFFDLYCPPCIADEKIIDEARQKFNQSVNFDYKIIMTHSYDLANTYDLENVSRAAGYLLCSRAQGKLDEFKQCAVEAYMKHEEVPLNMTELNDCANSTSLNATALDGCMGSYYLDLNKDRMLAESYGLVGFTQTVPSGAPVVTVDCLYKAQADYVEKLICYAHPELEECK</sequence>
<keyword evidence="1" id="KW-0472">Membrane</keyword>
<dbReference type="KEGG" id="flt:Sv326_0736"/>